<proteinExistence type="predicted"/>
<name>A0A1T5JTH9_9MICO</name>
<evidence type="ECO:0000313" key="2">
    <source>
        <dbReference type="Proteomes" id="UP000190857"/>
    </source>
</evidence>
<keyword evidence="2" id="KW-1185">Reference proteome</keyword>
<organism evidence="1 2">
    <name type="scientific">Okibacterium fritillariae</name>
    <dbReference type="NCBI Taxonomy" id="123320"/>
    <lineage>
        <taxon>Bacteria</taxon>
        <taxon>Bacillati</taxon>
        <taxon>Actinomycetota</taxon>
        <taxon>Actinomycetes</taxon>
        <taxon>Micrococcales</taxon>
        <taxon>Microbacteriaceae</taxon>
        <taxon>Okibacterium</taxon>
    </lineage>
</organism>
<dbReference type="Proteomes" id="UP000190857">
    <property type="component" value="Unassembled WGS sequence"/>
</dbReference>
<dbReference type="RefSeq" id="WP_079727818.1">
    <property type="nucleotide sequence ID" value="NZ_FUZP01000001.1"/>
</dbReference>
<reference evidence="1 2" key="1">
    <citation type="submission" date="2017-02" db="EMBL/GenBank/DDBJ databases">
        <authorList>
            <person name="Peterson S.W."/>
        </authorList>
    </citation>
    <scope>NUCLEOTIDE SEQUENCE [LARGE SCALE GENOMIC DNA]</scope>
    <source>
        <strain evidence="1 2">VKM Ac-2059</strain>
    </source>
</reference>
<dbReference type="AlphaFoldDB" id="A0A1T5JTH9"/>
<dbReference type="OrthoDB" id="3515986at2"/>
<evidence type="ECO:0000313" key="1">
    <source>
        <dbReference type="EMBL" id="SKC54693.1"/>
    </source>
</evidence>
<sequence length="69" mass="7495">MSAASGTELSVVGRQCRTVRSFDDGPTVDAHVAGLSALLRVKAHMIDERLDPAELRRNVDRMRPDSSSS</sequence>
<dbReference type="EMBL" id="FUZP01000001">
    <property type="protein sequence ID" value="SKC54693.1"/>
    <property type="molecule type" value="Genomic_DNA"/>
</dbReference>
<gene>
    <name evidence="1" type="ORF">SAMN06309945_1848</name>
</gene>
<protein>
    <submittedName>
        <fullName evidence="1">Uncharacterized protein</fullName>
    </submittedName>
</protein>
<accession>A0A1T5JTH9</accession>